<evidence type="ECO:0008006" key="6">
    <source>
        <dbReference type="Google" id="ProtNLM"/>
    </source>
</evidence>
<evidence type="ECO:0000256" key="3">
    <source>
        <dbReference type="SAM" id="MobiDB-lite"/>
    </source>
</evidence>
<evidence type="ECO:0000256" key="1">
    <source>
        <dbReference type="ARBA" id="ARBA00004496"/>
    </source>
</evidence>
<dbReference type="PANTHER" id="PTHR31250:SF27">
    <property type="entry name" value="IQ DOMAIN-CONTAINING PROTEIN IQM5"/>
    <property type="match status" value="1"/>
</dbReference>
<protein>
    <recommendedName>
        <fullName evidence="6">WXG100 family type VII secretion target</fullName>
    </recommendedName>
</protein>
<gene>
    <name evidence="4" type="ORF">ACFPUY_31930</name>
</gene>
<evidence type="ECO:0000256" key="2">
    <source>
        <dbReference type="ARBA" id="ARBA00022490"/>
    </source>
</evidence>
<dbReference type="EMBL" id="JBHSNW010000021">
    <property type="protein sequence ID" value="MFC5819730.1"/>
    <property type="molecule type" value="Genomic_DNA"/>
</dbReference>
<comment type="subcellular location">
    <subcellularLocation>
        <location evidence="1">Cytoplasm</location>
    </subcellularLocation>
</comment>
<reference evidence="5" key="1">
    <citation type="journal article" date="2019" name="Int. J. Syst. Evol. Microbiol.">
        <title>The Global Catalogue of Microorganisms (GCM) 10K type strain sequencing project: providing services to taxonomists for standard genome sequencing and annotation.</title>
        <authorList>
            <consortium name="The Broad Institute Genomics Platform"/>
            <consortium name="The Broad Institute Genome Sequencing Center for Infectious Disease"/>
            <person name="Wu L."/>
            <person name="Ma J."/>
        </authorList>
    </citation>
    <scope>NUCLEOTIDE SEQUENCE [LARGE SCALE GENOMIC DNA]</scope>
    <source>
        <strain evidence="5">CGMCC 4.7106</strain>
    </source>
</reference>
<dbReference type="RefSeq" id="WP_219545428.1">
    <property type="nucleotide sequence ID" value="NZ_JAHKRN010000015.1"/>
</dbReference>
<evidence type="ECO:0000313" key="4">
    <source>
        <dbReference type="EMBL" id="MFC5819730.1"/>
    </source>
</evidence>
<accession>A0ABW1C4L3</accession>
<dbReference type="PANTHER" id="PTHR31250">
    <property type="entry name" value="IQ DOMAIN-CONTAINING PROTEIN IQM3"/>
    <property type="match status" value="1"/>
</dbReference>
<name>A0ABW1C4L3_9ACTN</name>
<keyword evidence="5" id="KW-1185">Reference proteome</keyword>
<organism evidence="4 5">
    <name type="scientific">Nonomuraea harbinensis</name>
    <dbReference type="NCBI Taxonomy" id="1286938"/>
    <lineage>
        <taxon>Bacteria</taxon>
        <taxon>Bacillati</taxon>
        <taxon>Actinomycetota</taxon>
        <taxon>Actinomycetes</taxon>
        <taxon>Streptosporangiales</taxon>
        <taxon>Streptosporangiaceae</taxon>
        <taxon>Nonomuraea</taxon>
    </lineage>
</organism>
<keyword evidence="2" id="KW-0963">Cytoplasm</keyword>
<feature type="compositionally biased region" description="Low complexity" evidence="3">
    <location>
        <begin position="194"/>
        <end position="234"/>
    </location>
</feature>
<comment type="caution">
    <text evidence="4">The sequence shown here is derived from an EMBL/GenBank/DDBJ whole genome shotgun (WGS) entry which is preliminary data.</text>
</comment>
<sequence>MSTDRRGYAMATPDEAARALRAVARLAEEQGDALDRAFRLFGDGALLGPRAARLHAGLVDRCAEVGRAFTRAFRQVERLATARGDPPRVPAPHPRRPPVPLREPPGGFVGGDPDLMQAIDAELAEVAESWQLAGQSLAATLVSVGLDSAPGQDVVRAGAWLADQRPDLRRRRADLLKTTPAPAPDPPPQSAFDGPALGPATGTAPGPATGTAPGPATGTAPGPATGTAAGTANGTVADTVTETVTDGVTDTLSRVGAFWADQVAGLVPAAGGLAHQYAERVAVPLAQGAAEAVIGAARFGWEHSLGGLITNPSGPVERARAAYDAGEFAAEHPLEFAKSAVDWETLTENPARWFGRLIPEVLLGAGAAATRAGRLTGAATRAGPRLPDGSPIPPPRTAADGPPLRTIPMRRQHVGEERTGVQYLDAQELESKRLVVHDGKLYDVTGKPFDTSEASAHFSGEGRAIFVMDRYGNLYANPEHTVGRFHHSSFLRGGEVAAAGDLEVKNGVLKAVSRHSGHYRPGPEDLQRAIDRLRRAGVDFEGVIKEGYTSG</sequence>
<feature type="region of interest" description="Disordered" evidence="3">
    <location>
        <begin position="177"/>
        <end position="234"/>
    </location>
</feature>
<feature type="compositionally biased region" description="Pro residues" evidence="3">
    <location>
        <begin position="87"/>
        <end position="101"/>
    </location>
</feature>
<dbReference type="Proteomes" id="UP001596096">
    <property type="component" value="Unassembled WGS sequence"/>
</dbReference>
<evidence type="ECO:0000313" key="5">
    <source>
        <dbReference type="Proteomes" id="UP001596096"/>
    </source>
</evidence>
<feature type="region of interest" description="Disordered" evidence="3">
    <location>
        <begin position="379"/>
        <end position="405"/>
    </location>
</feature>
<proteinExistence type="predicted"/>
<dbReference type="InterPro" id="IPR044159">
    <property type="entry name" value="IQM"/>
</dbReference>
<feature type="region of interest" description="Disordered" evidence="3">
    <location>
        <begin position="80"/>
        <end position="101"/>
    </location>
</feature>